<dbReference type="RefSeq" id="WP_091966791.1">
    <property type="nucleotide sequence ID" value="NZ_FOGZ01000001.1"/>
</dbReference>
<dbReference type="Proteomes" id="UP000198815">
    <property type="component" value="Unassembled WGS sequence"/>
</dbReference>
<evidence type="ECO:0000313" key="3">
    <source>
        <dbReference type="EMBL" id="SER50952.1"/>
    </source>
</evidence>
<comment type="similarity">
    <text evidence="1">Belongs to the carbon-nitrogen hydrolase superfamily. NIT1/NIT2 family.</text>
</comment>
<dbReference type="PANTHER" id="PTHR23088:SF27">
    <property type="entry name" value="DEAMINATED GLUTATHIONE AMIDASE"/>
    <property type="match status" value="1"/>
</dbReference>
<evidence type="ECO:0000313" key="4">
    <source>
        <dbReference type="Proteomes" id="UP000198815"/>
    </source>
</evidence>
<dbReference type="PANTHER" id="PTHR23088">
    <property type="entry name" value="NITRILASE-RELATED"/>
    <property type="match status" value="1"/>
</dbReference>
<protein>
    <submittedName>
        <fullName evidence="3">Predicted amidohydrolase</fullName>
    </submittedName>
</protein>
<feature type="domain" description="CN hydrolase" evidence="2">
    <location>
        <begin position="1"/>
        <end position="238"/>
    </location>
</feature>
<evidence type="ECO:0000256" key="1">
    <source>
        <dbReference type="ARBA" id="ARBA00010613"/>
    </source>
</evidence>
<dbReference type="InterPro" id="IPR001110">
    <property type="entry name" value="UPF0012_CS"/>
</dbReference>
<organism evidence="3 4">
    <name type="scientific">Propionibacterium cyclohexanicum</name>
    <dbReference type="NCBI Taxonomy" id="64702"/>
    <lineage>
        <taxon>Bacteria</taxon>
        <taxon>Bacillati</taxon>
        <taxon>Actinomycetota</taxon>
        <taxon>Actinomycetes</taxon>
        <taxon>Propionibacteriales</taxon>
        <taxon>Propionibacteriaceae</taxon>
        <taxon>Propionibacterium</taxon>
    </lineage>
</organism>
<reference evidence="3 4" key="1">
    <citation type="submission" date="2016-10" db="EMBL/GenBank/DDBJ databases">
        <authorList>
            <person name="de Groot N.N."/>
        </authorList>
    </citation>
    <scope>NUCLEOTIDE SEQUENCE [LARGE SCALE GENOMIC DNA]</scope>
    <source>
        <strain evidence="3 4">DSM 16859</strain>
    </source>
</reference>
<evidence type="ECO:0000259" key="2">
    <source>
        <dbReference type="PROSITE" id="PS50263"/>
    </source>
</evidence>
<dbReference type="InterPro" id="IPR036526">
    <property type="entry name" value="C-N_Hydrolase_sf"/>
</dbReference>
<dbReference type="OrthoDB" id="9811121at2"/>
<dbReference type="GO" id="GO:0016787">
    <property type="term" value="F:hydrolase activity"/>
    <property type="evidence" value="ECO:0007669"/>
    <property type="project" value="UniProtKB-KW"/>
</dbReference>
<keyword evidence="3" id="KW-0378">Hydrolase</keyword>
<keyword evidence="4" id="KW-1185">Reference proteome</keyword>
<name>A0A1H9PRY4_9ACTN</name>
<dbReference type="AlphaFoldDB" id="A0A1H9PRY4"/>
<dbReference type="SUPFAM" id="SSF56317">
    <property type="entry name" value="Carbon-nitrogen hydrolase"/>
    <property type="match status" value="1"/>
</dbReference>
<dbReference type="Pfam" id="PF00795">
    <property type="entry name" value="CN_hydrolase"/>
    <property type="match status" value="1"/>
</dbReference>
<dbReference type="PROSITE" id="PS50263">
    <property type="entry name" value="CN_HYDROLASE"/>
    <property type="match status" value="1"/>
</dbReference>
<sequence length="271" mass="28177">MDIALGQLKLAADAETNLAQITASAEQAAASGARMLVVPEGLTARDSADPYAGANHPQSLDGPLVSGIRAVSARLGLAIAGSLHTPVPGARVANTGFIVDGGELVACYRKIHLYDAFSARESRHVQPGVDEPPVVEIDGLPIGLMICYDLRFPETARSLAVRGAQLIVMPAAWAAGPLKEMHWQVLAMARAVENTVYLAACSEVSSVNIGRSLLVDPLGVVVAAAGTGPELLIGHVDPGALARARTVLPVLANREYRDPQLRSAGGHRGPA</sequence>
<dbReference type="PROSITE" id="PS01227">
    <property type="entry name" value="UPF0012"/>
    <property type="match status" value="1"/>
</dbReference>
<dbReference type="InterPro" id="IPR003010">
    <property type="entry name" value="C-N_Hydrolase"/>
</dbReference>
<dbReference type="STRING" id="64702.SAMN05443377_101230"/>
<dbReference type="Gene3D" id="3.60.110.10">
    <property type="entry name" value="Carbon-nitrogen hydrolase"/>
    <property type="match status" value="1"/>
</dbReference>
<dbReference type="EMBL" id="FOGZ01000001">
    <property type="protein sequence ID" value="SER50952.1"/>
    <property type="molecule type" value="Genomic_DNA"/>
</dbReference>
<gene>
    <name evidence="3" type="ORF">SAMN05443377_101230</name>
</gene>
<accession>A0A1H9PRY4</accession>
<proteinExistence type="inferred from homology"/>
<dbReference type="CDD" id="cd07581">
    <property type="entry name" value="nitrilase_3"/>
    <property type="match status" value="1"/>
</dbReference>